<keyword evidence="14" id="KW-1185">Reference proteome</keyword>
<accession>A0A1G8K5X4</accession>
<evidence type="ECO:0000259" key="11">
    <source>
        <dbReference type="PROSITE" id="PS50192"/>
    </source>
</evidence>
<dbReference type="EMBL" id="FNEM01000001">
    <property type="protein sequence ID" value="SDI38793.1"/>
    <property type="molecule type" value="Genomic_DNA"/>
</dbReference>
<dbReference type="Gene3D" id="1.10.287.950">
    <property type="entry name" value="Methyl-accepting chemotaxis protein"/>
    <property type="match status" value="1"/>
</dbReference>
<dbReference type="GO" id="GO:0007165">
    <property type="term" value="P:signal transduction"/>
    <property type="evidence" value="ECO:0007669"/>
    <property type="project" value="UniProtKB-KW"/>
</dbReference>
<evidence type="ECO:0000256" key="7">
    <source>
        <dbReference type="ARBA" id="ARBA00029447"/>
    </source>
</evidence>
<dbReference type="CDD" id="cd06225">
    <property type="entry name" value="HAMP"/>
    <property type="match status" value="1"/>
</dbReference>
<feature type="domain" description="T-SNARE coiled-coil homology" evidence="11">
    <location>
        <begin position="452"/>
        <end position="514"/>
    </location>
</feature>
<keyword evidence="6 8" id="KW-0807">Transducer</keyword>
<dbReference type="OrthoDB" id="2489132at2"/>
<organism evidence="13 14">
    <name type="scientific">Ferrimonas sediminum</name>
    <dbReference type="NCBI Taxonomy" id="718193"/>
    <lineage>
        <taxon>Bacteria</taxon>
        <taxon>Pseudomonadati</taxon>
        <taxon>Pseudomonadota</taxon>
        <taxon>Gammaproteobacteria</taxon>
        <taxon>Alteromonadales</taxon>
        <taxon>Ferrimonadaceae</taxon>
        <taxon>Ferrimonas</taxon>
    </lineage>
</organism>
<dbReference type="FunFam" id="1.10.287.950:FF:000001">
    <property type="entry name" value="Methyl-accepting chemotaxis sensory transducer"/>
    <property type="match status" value="1"/>
</dbReference>
<sequence>MNIKISIKGMLQLTITLSLLAMFVLFWSTENQLEQTRQSVADEERLVNAVFALKDSRYYVVQIQQFLTDVGATRSDEAKAEAEASLQGAKQNLDRLVTFAPELAQQARSLQQQVTALHNTGVKMADAYLHQGTEAGNDLMKGSGGFDEASSILAENLDQLSQSLDTQVELAMAHTLTSTRDAEQAVLWGSLLISLFLIAVMGLLYRRTLTPLAELESSMSNIASGAKDLTVRLDDSGNDEIARVARSFNQFVGNIRELFQGFNQSTLQLASARVQLTDASNQTLHGMMQLQSETDQVAAAMNEMQATVTEVANNAEIAARAANESNEHAIEGETVVSQTTASINSLASGVEHAAQVLQKLETNVDDIGTILDVIVGIADQTNLLALNAAIEAARAGEQGRGFAVVADEVRTLAKRTQESTDQIQQMISQLQSGAKDAALAMQRSQEQAQNSTKQATQAGEALIHITESVATISSMATQIATAVEQQTSVANDINRNIVNISDEAKSTVMNAEDSNAASNQVGQLSEQLDSQIGQFRIS</sequence>
<comment type="similarity">
    <text evidence="7">Belongs to the methyl-accepting chemotaxis (MCP) protein family.</text>
</comment>
<evidence type="ECO:0000256" key="9">
    <source>
        <dbReference type="SAM" id="Phobius"/>
    </source>
</evidence>
<dbReference type="PROSITE" id="PS50885">
    <property type="entry name" value="HAMP"/>
    <property type="match status" value="1"/>
</dbReference>
<dbReference type="Proteomes" id="UP000199527">
    <property type="component" value="Unassembled WGS sequence"/>
</dbReference>
<protein>
    <submittedName>
        <fullName evidence="13">Methyl-accepting chemotaxis protein</fullName>
    </submittedName>
</protein>
<feature type="domain" description="Methyl-accepting transducer" evidence="10">
    <location>
        <begin position="265"/>
        <end position="501"/>
    </location>
</feature>
<dbReference type="RefSeq" id="WP_090360706.1">
    <property type="nucleotide sequence ID" value="NZ_FNEM01000001.1"/>
</dbReference>
<dbReference type="SMART" id="SM00304">
    <property type="entry name" value="HAMP"/>
    <property type="match status" value="1"/>
</dbReference>
<keyword evidence="3 9" id="KW-0812">Transmembrane</keyword>
<dbReference type="PANTHER" id="PTHR32089">
    <property type="entry name" value="METHYL-ACCEPTING CHEMOTAXIS PROTEIN MCPB"/>
    <property type="match status" value="1"/>
</dbReference>
<evidence type="ECO:0000259" key="12">
    <source>
        <dbReference type="PROSITE" id="PS50885"/>
    </source>
</evidence>
<dbReference type="InterPro" id="IPR000727">
    <property type="entry name" value="T_SNARE_dom"/>
</dbReference>
<dbReference type="PROSITE" id="PS50111">
    <property type="entry name" value="CHEMOTAXIS_TRANSDUC_2"/>
    <property type="match status" value="1"/>
</dbReference>
<evidence type="ECO:0000256" key="8">
    <source>
        <dbReference type="PROSITE-ProRule" id="PRU00284"/>
    </source>
</evidence>
<reference evidence="14" key="1">
    <citation type="submission" date="2016-10" db="EMBL/GenBank/DDBJ databases">
        <authorList>
            <person name="Varghese N."/>
            <person name="Submissions S."/>
        </authorList>
    </citation>
    <scope>NUCLEOTIDE SEQUENCE [LARGE SCALE GENOMIC DNA]</scope>
    <source>
        <strain evidence="14">DSM 23317</strain>
    </source>
</reference>
<evidence type="ECO:0000313" key="14">
    <source>
        <dbReference type="Proteomes" id="UP000199527"/>
    </source>
</evidence>
<evidence type="ECO:0000259" key="10">
    <source>
        <dbReference type="PROSITE" id="PS50111"/>
    </source>
</evidence>
<evidence type="ECO:0000256" key="6">
    <source>
        <dbReference type="ARBA" id="ARBA00023224"/>
    </source>
</evidence>
<dbReference type="PANTHER" id="PTHR32089:SF119">
    <property type="entry name" value="METHYL-ACCEPTING CHEMOTAXIS PROTEIN CTPL"/>
    <property type="match status" value="1"/>
</dbReference>
<keyword evidence="2" id="KW-1003">Cell membrane</keyword>
<dbReference type="SUPFAM" id="SSF58104">
    <property type="entry name" value="Methyl-accepting chemotaxis protein (MCP) signaling domain"/>
    <property type="match status" value="1"/>
</dbReference>
<name>A0A1G8K5X4_9GAMM</name>
<dbReference type="GO" id="GO:0006935">
    <property type="term" value="P:chemotaxis"/>
    <property type="evidence" value="ECO:0007669"/>
    <property type="project" value="UniProtKB-ARBA"/>
</dbReference>
<evidence type="ECO:0000256" key="1">
    <source>
        <dbReference type="ARBA" id="ARBA00004429"/>
    </source>
</evidence>
<evidence type="ECO:0000256" key="5">
    <source>
        <dbReference type="ARBA" id="ARBA00023136"/>
    </source>
</evidence>
<keyword evidence="5 9" id="KW-0472">Membrane</keyword>
<dbReference type="InterPro" id="IPR004089">
    <property type="entry name" value="MCPsignal_dom"/>
</dbReference>
<feature type="transmembrane region" description="Helical" evidence="9">
    <location>
        <begin position="185"/>
        <end position="205"/>
    </location>
</feature>
<proteinExistence type="inferred from homology"/>
<evidence type="ECO:0000313" key="13">
    <source>
        <dbReference type="EMBL" id="SDI38793.1"/>
    </source>
</evidence>
<keyword evidence="2" id="KW-0997">Cell inner membrane</keyword>
<dbReference type="AlphaFoldDB" id="A0A1G8K5X4"/>
<feature type="domain" description="HAMP" evidence="12">
    <location>
        <begin position="206"/>
        <end position="260"/>
    </location>
</feature>
<comment type="subcellular location">
    <subcellularLocation>
        <location evidence="1">Cell inner membrane</location>
        <topology evidence="1">Multi-pass membrane protein</topology>
    </subcellularLocation>
</comment>
<evidence type="ECO:0000256" key="3">
    <source>
        <dbReference type="ARBA" id="ARBA00022692"/>
    </source>
</evidence>
<dbReference type="CDD" id="cd11386">
    <property type="entry name" value="MCP_signal"/>
    <property type="match status" value="1"/>
</dbReference>
<keyword evidence="4 9" id="KW-1133">Transmembrane helix</keyword>
<dbReference type="InterPro" id="IPR003660">
    <property type="entry name" value="HAMP_dom"/>
</dbReference>
<dbReference type="SMART" id="SM00283">
    <property type="entry name" value="MA"/>
    <property type="match status" value="1"/>
</dbReference>
<dbReference type="Pfam" id="PF00672">
    <property type="entry name" value="HAMP"/>
    <property type="match status" value="1"/>
</dbReference>
<gene>
    <name evidence="13" type="ORF">SAMN04488540_101265</name>
</gene>
<dbReference type="PROSITE" id="PS50192">
    <property type="entry name" value="T_SNARE"/>
    <property type="match status" value="1"/>
</dbReference>
<evidence type="ECO:0000256" key="4">
    <source>
        <dbReference type="ARBA" id="ARBA00022989"/>
    </source>
</evidence>
<dbReference type="Pfam" id="PF00015">
    <property type="entry name" value="MCPsignal"/>
    <property type="match status" value="1"/>
</dbReference>
<evidence type="ECO:0000256" key="2">
    <source>
        <dbReference type="ARBA" id="ARBA00022519"/>
    </source>
</evidence>
<dbReference type="GO" id="GO:0005886">
    <property type="term" value="C:plasma membrane"/>
    <property type="evidence" value="ECO:0007669"/>
    <property type="project" value="UniProtKB-SubCell"/>
</dbReference>